<dbReference type="Ensembl" id="ENSGWIT00000034858.1">
    <property type="protein sequence ID" value="ENSGWIP00000032016.1"/>
    <property type="gene ID" value="ENSGWIG00000016510.1"/>
</dbReference>
<dbReference type="Proteomes" id="UP000694680">
    <property type="component" value="Chromosome 20"/>
</dbReference>
<evidence type="ECO:0000313" key="2">
    <source>
        <dbReference type="Proteomes" id="UP000694680"/>
    </source>
</evidence>
<protein>
    <submittedName>
        <fullName evidence="1">Uncharacterized protein</fullName>
    </submittedName>
</protein>
<reference evidence="1" key="3">
    <citation type="submission" date="2025-09" db="UniProtKB">
        <authorList>
            <consortium name="Ensembl"/>
        </authorList>
    </citation>
    <scope>IDENTIFICATION</scope>
</reference>
<organism evidence="1 2">
    <name type="scientific">Gouania willdenowi</name>
    <name type="common">Blunt-snouted clingfish</name>
    <name type="synonym">Lepadogaster willdenowi</name>
    <dbReference type="NCBI Taxonomy" id="441366"/>
    <lineage>
        <taxon>Eukaryota</taxon>
        <taxon>Metazoa</taxon>
        <taxon>Chordata</taxon>
        <taxon>Craniata</taxon>
        <taxon>Vertebrata</taxon>
        <taxon>Euteleostomi</taxon>
        <taxon>Actinopterygii</taxon>
        <taxon>Neopterygii</taxon>
        <taxon>Teleostei</taxon>
        <taxon>Neoteleostei</taxon>
        <taxon>Acanthomorphata</taxon>
        <taxon>Ovalentaria</taxon>
        <taxon>Blenniimorphae</taxon>
        <taxon>Blenniiformes</taxon>
        <taxon>Gobiesocoidei</taxon>
        <taxon>Gobiesocidae</taxon>
        <taxon>Gobiesocinae</taxon>
        <taxon>Gouania</taxon>
    </lineage>
</organism>
<reference evidence="1" key="2">
    <citation type="submission" date="2025-08" db="UniProtKB">
        <authorList>
            <consortium name="Ensembl"/>
        </authorList>
    </citation>
    <scope>IDENTIFICATION</scope>
</reference>
<evidence type="ECO:0000313" key="1">
    <source>
        <dbReference type="Ensembl" id="ENSGWIP00000032016.1"/>
    </source>
</evidence>
<proteinExistence type="predicted"/>
<keyword evidence="2" id="KW-1185">Reference proteome</keyword>
<sequence length="119" mass="13198">FSKPHLRGRLTPPLSLSNVTVFSATLARDRVLLAMLYRSRFSPGRILLNRRFNMMVVWRRPAELPVPVPCDSPCCSTVSTARSVWMTGSPVPASPVSTDTAEVVLLYQNGFSISHKTKP</sequence>
<accession>A0A8C5N683</accession>
<dbReference type="AlphaFoldDB" id="A0A8C5N683"/>
<name>A0A8C5N683_GOUWI</name>
<reference evidence="1" key="1">
    <citation type="submission" date="2020-06" db="EMBL/GenBank/DDBJ databases">
        <authorList>
            <consortium name="Wellcome Sanger Institute Data Sharing"/>
        </authorList>
    </citation>
    <scope>NUCLEOTIDE SEQUENCE [LARGE SCALE GENOMIC DNA]</scope>
</reference>